<proteinExistence type="predicted"/>
<dbReference type="AlphaFoldDB" id="A0A8B2NLE6"/>
<keyword evidence="2" id="KW-1185">Reference proteome</keyword>
<accession>A0A8B2NLE6</accession>
<reference evidence="1 2" key="1">
    <citation type="submission" date="2018-05" db="EMBL/GenBank/DDBJ databases">
        <title>Acuticoccus sediminis sp. nov., isolated from deep-sea sediment of Indian Ocean.</title>
        <authorList>
            <person name="Liu X."/>
            <person name="Lai Q."/>
            <person name="Du Y."/>
            <person name="Sun F."/>
            <person name="Zhang X."/>
            <person name="Wang S."/>
            <person name="Shao Z."/>
        </authorList>
    </citation>
    <scope>NUCLEOTIDE SEQUENCE [LARGE SCALE GENOMIC DNA]</scope>
    <source>
        <strain evidence="1 2">PTG4-2</strain>
    </source>
</reference>
<protein>
    <submittedName>
        <fullName evidence="1">Uncharacterized protein</fullName>
    </submittedName>
</protein>
<gene>
    <name evidence="1" type="ORF">DLJ53_30225</name>
</gene>
<sequence>MWLFAMTGAAFATDATVLEGEAARSGLKTGSIFSSRDSIHLDEGEHLVIYLQRGEMLTLEGPHDGPLPVDGAGGGDPDEVSMVSILVGHRGTTSTVGAFEATPATGAPAEPEARPNAWAVDVAEAGTSCIDGELRLFRADATREEHVTARNPLVAPVALDWPAGAHTLAVPEGLLSAGYVNIDRGERTLRFTVRRLPDDRDVSEPGKLLRWFAEMGCESQASVLIGRMVAE</sequence>
<evidence type="ECO:0000313" key="2">
    <source>
        <dbReference type="Proteomes" id="UP000249590"/>
    </source>
</evidence>
<dbReference type="Proteomes" id="UP000249590">
    <property type="component" value="Unassembled WGS sequence"/>
</dbReference>
<dbReference type="EMBL" id="QHHQ01000010">
    <property type="protein sequence ID" value="RAH96958.1"/>
    <property type="molecule type" value="Genomic_DNA"/>
</dbReference>
<name>A0A8B2NLE6_9HYPH</name>
<evidence type="ECO:0000313" key="1">
    <source>
        <dbReference type="EMBL" id="RAH96958.1"/>
    </source>
</evidence>
<organism evidence="1 2">
    <name type="scientific">Acuticoccus sediminis</name>
    <dbReference type="NCBI Taxonomy" id="2184697"/>
    <lineage>
        <taxon>Bacteria</taxon>
        <taxon>Pseudomonadati</taxon>
        <taxon>Pseudomonadota</taxon>
        <taxon>Alphaproteobacteria</taxon>
        <taxon>Hyphomicrobiales</taxon>
        <taxon>Amorphaceae</taxon>
        <taxon>Acuticoccus</taxon>
    </lineage>
</organism>
<comment type="caution">
    <text evidence="1">The sequence shown here is derived from an EMBL/GenBank/DDBJ whole genome shotgun (WGS) entry which is preliminary data.</text>
</comment>